<dbReference type="GO" id="GO:0005484">
    <property type="term" value="F:SNAP receptor activity"/>
    <property type="evidence" value="ECO:0007669"/>
    <property type="project" value="TreeGrafter"/>
</dbReference>
<dbReference type="OrthoDB" id="10035606at2759"/>
<dbReference type="PROSITE" id="PS50192">
    <property type="entry name" value="T_SNARE"/>
    <property type="match status" value="1"/>
</dbReference>
<dbReference type="GO" id="GO:0000149">
    <property type="term" value="F:SNARE binding"/>
    <property type="evidence" value="ECO:0007669"/>
    <property type="project" value="TreeGrafter"/>
</dbReference>
<dbReference type="SUPFAM" id="SSF47661">
    <property type="entry name" value="t-snare proteins"/>
    <property type="match status" value="1"/>
</dbReference>
<reference evidence="4" key="1">
    <citation type="submission" date="2021-12" db="EMBL/GenBank/DDBJ databases">
        <authorList>
            <person name="King R."/>
        </authorList>
    </citation>
    <scope>NUCLEOTIDE SEQUENCE</scope>
</reference>
<dbReference type="Proteomes" id="UP001154078">
    <property type="component" value="Chromosome 3"/>
</dbReference>
<dbReference type="InterPro" id="IPR059001">
    <property type="entry name" value="STX17_N"/>
</dbReference>
<evidence type="ECO:0000256" key="2">
    <source>
        <dbReference type="SAM" id="Coils"/>
    </source>
</evidence>
<accession>A0A9P0FH93</accession>
<evidence type="ECO:0000313" key="5">
    <source>
        <dbReference type="Proteomes" id="UP001154078"/>
    </source>
</evidence>
<dbReference type="InterPro" id="IPR010989">
    <property type="entry name" value="SNARE"/>
</dbReference>
<dbReference type="GO" id="GO:0012505">
    <property type="term" value="C:endomembrane system"/>
    <property type="evidence" value="ECO:0007669"/>
    <property type="project" value="TreeGrafter"/>
</dbReference>
<dbReference type="AlphaFoldDB" id="A0A9P0FH93"/>
<dbReference type="SMART" id="SM00397">
    <property type="entry name" value="t_SNARE"/>
    <property type="match status" value="1"/>
</dbReference>
<gene>
    <name evidence="4" type="ORF">MELIAE_LOCUS5892</name>
</gene>
<dbReference type="GO" id="GO:0031201">
    <property type="term" value="C:SNARE complex"/>
    <property type="evidence" value="ECO:0007669"/>
    <property type="project" value="TreeGrafter"/>
</dbReference>
<sequence>MQTYKMATTAIQKQPFRIIEIPLTKFSDEVIPHHENALEQYKEQMRKIISLNDATQIKREIKDKKRAVKQLRDLMYELDTLRTQVDDPDLDKFDVKTLSMRKTLLKLITGYNEMEKLAERVIHPLGGEEDKENTEKNPFTNAKQIQLETSLETIKIQQAERTFNSVQNINQDVEDLHQMYEQLNSMVDTQSATVEEVEKIVENTVINIEEGTSFLKRAAKYKSVTYPVTGAFLGSIIGGPVGLLAGLKVGGAAALGCAIAGYTGGTYLKKATSAEAIEQDTVQNENTENEQNQIVIDKKDI</sequence>
<dbReference type="EMBL" id="OV121134">
    <property type="protein sequence ID" value="CAH0554029.1"/>
    <property type="molecule type" value="Genomic_DNA"/>
</dbReference>
<comment type="similarity">
    <text evidence="1">Belongs to the syntaxin family.</text>
</comment>
<organism evidence="4 5">
    <name type="scientific">Brassicogethes aeneus</name>
    <name type="common">Rape pollen beetle</name>
    <name type="synonym">Meligethes aeneus</name>
    <dbReference type="NCBI Taxonomy" id="1431903"/>
    <lineage>
        <taxon>Eukaryota</taxon>
        <taxon>Metazoa</taxon>
        <taxon>Ecdysozoa</taxon>
        <taxon>Arthropoda</taxon>
        <taxon>Hexapoda</taxon>
        <taxon>Insecta</taxon>
        <taxon>Pterygota</taxon>
        <taxon>Neoptera</taxon>
        <taxon>Endopterygota</taxon>
        <taxon>Coleoptera</taxon>
        <taxon>Polyphaga</taxon>
        <taxon>Cucujiformia</taxon>
        <taxon>Nitidulidae</taxon>
        <taxon>Meligethinae</taxon>
        <taxon>Brassicogethes</taxon>
    </lineage>
</organism>
<feature type="coiled-coil region" evidence="2">
    <location>
        <begin position="156"/>
        <end position="186"/>
    </location>
</feature>
<dbReference type="Pfam" id="PF26585">
    <property type="entry name" value="STX17_N"/>
    <property type="match status" value="1"/>
</dbReference>
<dbReference type="GO" id="GO:0048278">
    <property type="term" value="P:vesicle docking"/>
    <property type="evidence" value="ECO:0007669"/>
    <property type="project" value="TreeGrafter"/>
</dbReference>
<keyword evidence="5" id="KW-1185">Reference proteome</keyword>
<dbReference type="Gene3D" id="1.20.5.110">
    <property type="match status" value="1"/>
</dbReference>
<protein>
    <recommendedName>
        <fullName evidence="3">t-SNARE coiled-coil homology domain-containing protein</fullName>
    </recommendedName>
</protein>
<evidence type="ECO:0000256" key="1">
    <source>
        <dbReference type="ARBA" id="ARBA00009063"/>
    </source>
</evidence>
<feature type="coiled-coil region" evidence="2">
    <location>
        <begin position="34"/>
        <end position="84"/>
    </location>
</feature>
<dbReference type="GO" id="GO:0006886">
    <property type="term" value="P:intracellular protein transport"/>
    <property type="evidence" value="ECO:0007669"/>
    <property type="project" value="TreeGrafter"/>
</dbReference>
<dbReference type="PANTHER" id="PTHR19957">
    <property type="entry name" value="SYNTAXIN"/>
    <property type="match status" value="1"/>
</dbReference>
<dbReference type="GO" id="GO:0006906">
    <property type="term" value="P:vesicle fusion"/>
    <property type="evidence" value="ECO:0007669"/>
    <property type="project" value="TreeGrafter"/>
</dbReference>
<dbReference type="InterPro" id="IPR000727">
    <property type="entry name" value="T_SNARE_dom"/>
</dbReference>
<dbReference type="InterPro" id="IPR045242">
    <property type="entry name" value="Syntaxin"/>
</dbReference>
<evidence type="ECO:0000313" key="4">
    <source>
        <dbReference type="EMBL" id="CAH0554029.1"/>
    </source>
</evidence>
<feature type="domain" description="T-SNARE coiled-coil homology" evidence="3">
    <location>
        <begin position="156"/>
        <end position="218"/>
    </location>
</feature>
<keyword evidence="2" id="KW-0175">Coiled coil</keyword>
<evidence type="ECO:0000259" key="3">
    <source>
        <dbReference type="PROSITE" id="PS50192"/>
    </source>
</evidence>
<name>A0A9P0FH93_BRAAE</name>
<proteinExistence type="inferred from homology"/>